<dbReference type="Gene3D" id="3.30.470.30">
    <property type="entry name" value="DNA ligase/mRNA capping enzyme"/>
    <property type="match status" value="1"/>
</dbReference>
<keyword evidence="9" id="KW-0539">Nucleus</keyword>
<evidence type="ECO:0000256" key="4">
    <source>
        <dbReference type="ARBA" id="ARBA00022679"/>
    </source>
</evidence>
<dbReference type="InterPro" id="IPR013846">
    <property type="entry name" value="mRNA_cap_enzyme_C"/>
</dbReference>
<evidence type="ECO:0000256" key="5">
    <source>
        <dbReference type="ARBA" id="ARBA00022695"/>
    </source>
</evidence>
<dbReference type="SUPFAM" id="SSF50249">
    <property type="entry name" value="Nucleic acid-binding proteins"/>
    <property type="match status" value="1"/>
</dbReference>
<keyword evidence="6" id="KW-0547">Nucleotide-binding</keyword>
<dbReference type="EMBL" id="JAWWNJ010000004">
    <property type="protein sequence ID" value="KAK7057731.1"/>
    <property type="molecule type" value="Genomic_DNA"/>
</dbReference>
<keyword evidence="7" id="KW-0506">mRNA capping</keyword>
<organism evidence="14 15">
    <name type="scientific">Favolaschia claudopus</name>
    <dbReference type="NCBI Taxonomy" id="2862362"/>
    <lineage>
        <taxon>Eukaryota</taxon>
        <taxon>Fungi</taxon>
        <taxon>Dikarya</taxon>
        <taxon>Basidiomycota</taxon>
        <taxon>Agaricomycotina</taxon>
        <taxon>Agaricomycetes</taxon>
        <taxon>Agaricomycetidae</taxon>
        <taxon>Agaricales</taxon>
        <taxon>Marasmiineae</taxon>
        <taxon>Mycenaceae</taxon>
        <taxon>Favolaschia</taxon>
    </lineage>
</organism>
<name>A0AAW0E0L5_9AGAR</name>
<dbReference type="PANTHER" id="PTHR10367:SF17">
    <property type="entry name" value="MRNA-CAPPING ENZYME"/>
    <property type="match status" value="1"/>
</dbReference>
<dbReference type="InterPro" id="IPR001339">
    <property type="entry name" value="mRNA_cap_enzyme_adenylation"/>
</dbReference>
<evidence type="ECO:0000313" key="14">
    <source>
        <dbReference type="EMBL" id="KAK7057731.1"/>
    </source>
</evidence>
<dbReference type="AlphaFoldDB" id="A0AAW0E0L5"/>
<keyword evidence="15" id="KW-1185">Reference proteome</keyword>
<evidence type="ECO:0000256" key="10">
    <source>
        <dbReference type="ARBA" id="ARBA00044624"/>
    </source>
</evidence>
<keyword evidence="5" id="KW-0548">Nucleotidyltransferase</keyword>
<evidence type="ECO:0000256" key="8">
    <source>
        <dbReference type="ARBA" id="ARBA00023134"/>
    </source>
</evidence>
<dbReference type="GO" id="GO:0005525">
    <property type="term" value="F:GTP binding"/>
    <property type="evidence" value="ECO:0007669"/>
    <property type="project" value="UniProtKB-KW"/>
</dbReference>
<evidence type="ECO:0000256" key="1">
    <source>
        <dbReference type="ARBA" id="ARBA00004123"/>
    </source>
</evidence>
<dbReference type="PANTHER" id="PTHR10367">
    <property type="entry name" value="MRNA-CAPPING ENZYME"/>
    <property type="match status" value="1"/>
</dbReference>
<sequence length="394" mass="45708">MTPSVHHPAMPRIPAIPGTRVPSHSAHASWLRKEVSKLCMTDNQRFPGAQPISFLNTHFAQLEAEDFWVCEKSDGIRALLFVHLKPNGHQTVYLLDRHNDYYELSGLSFPRHQHPNLPLHNTIVDGELVYDVDPRTNLETLRFLAFDCLVVDGENIMALSLDRRFDLLHKRFHNPFVRAHHQAHAPAGTPFDIRIKQMQRSYGTALVFAEAASLEHDSDGLIYTRVNAPYTPSTTSSIIKWKPRSENSIDFRLVLCFPPGHHDRPLKPLFLLHVWCGGDKYEPYDELYVTDEEWEAMRCSGEQYHNRIIEARWDRQHHHWLKMRFRDDKPHANHKKTVENIMKSIDHGVEQHTLLERCDSIRAAWKARELRYGRLGVSRWSRVGGPPTVAGMRR</sequence>
<evidence type="ECO:0000259" key="13">
    <source>
        <dbReference type="Pfam" id="PF03919"/>
    </source>
</evidence>
<accession>A0AAW0E0L5</accession>
<dbReference type="Gene3D" id="2.40.50.140">
    <property type="entry name" value="Nucleic acid-binding proteins"/>
    <property type="match status" value="1"/>
</dbReference>
<feature type="domain" description="mRNA capping enzyme C-terminal" evidence="13">
    <location>
        <begin position="246"/>
        <end position="355"/>
    </location>
</feature>
<feature type="region of interest" description="Disordered" evidence="11">
    <location>
        <begin position="1"/>
        <end position="21"/>
    </location>
</feature>
<reference evidence="14 15" key="1">
    <citation type="journal article" date="2024" name="J Genomics">
        <title>Draft genome sequencing and assembly of Favolaschia claudopus CIRM-BRFM 2984 isolated from oak limbs.</title>
        <authorList>
            <person name="Navarro D."/>
            <person name="Drula E."/>
            <person name="Chaduli D."/>
            <person name="Cazenave R."/>
            <person name="Ahrendt S."/>
            <person name="Wang J."/>
            <person name="Lipzen A."/>
            <person name="Daum C."/>
            <person name="Barry K."/>
            <person name="Grigoriev I.V."/>
            <person name="Favel A."/>
            <person name="Rosso M.N."/>
            <person name="Martin F."/>
        </authorList>
    </citation>
    <scope>NUCLEOTIDE SEQUENCE [LARGE SCALE GENOMIC DNA]</scope>
    <source>
        <strain evidence="14 15">CIRM-BRFM 2984</strain>
    </source>
</reference>
<dbReference type="EC" id="2.7.7.50" evidence="2"/>
<gene>
    <name evidence="14" type="ORF">R3P38DRAFT_2842756</name>
</gene>
<evidence type="ECO:0000256" key="6">
    <source>
        <dbReference type="ARBA" id="ARBA00022741"/>
    </source>
</evidence>
<keyword evidence="3" id="KW-0507">mRNA processing</keyword>
<keyword evidence="4" id="KW-0808">Transferase</keyword>
<dbReference type="GO" id="GO:0005524">
    <property type="term" value="F:ATP binding"/>
    <property type="evidence" value="ECO:0007669"/>
    <property type="project" value="InterPro"/>
</dbReference>
<dbReference type="InterPro" id="IPR051029">
    <property type="entry name" value="mRNA_Capping_Enz/RNA_Phosphat"/>
</dbReference>
<evidence type="ECO:0000256" key="9">
    <source>
        <dbReference type="ARBA" id="ARBA00023242"/>
    </source>
</evidence>
<dbReference type="GO" id="GO:0004484">
    <property type="term" value="F:mRNA guanylyltransferase activity"/>
    <property type="evidence" value="ECO:0007669"/>
    <property type="project" value="UniProtKB-EC"/>
</dbReference>
<evidence type="ECO:0000259" key="12">
    <source>
        <dbReference type="Pfam" id="PF01331"/>
    </source>
</evidence>
<dbReference type="InterPro" id="IPR012340">
    <property type="entry name" value="NA-bd_OB-fold"/>
</dbReference>
<comment type="caution">
    <text evidence="14">The sequence shown here is derived from an EMBL/GenBank/DDBJ whole genome shotgun (WGS) entry which is preliminary data.</text>
</comment>
<comment type="catalytic activity">
    <reaction evidence="10">
        <text>a 5'-end diphospho-ribonucleoside in mRNA + GTP + H(+) = a 5'-end (5'-triphosphoguanosine)-ribonucleoside in mRNA + diphosphate</text>
        <dbReference type="Rhea" id="RHEA:67012"/>
        <dbReference type="Rhea" id="RHEA-COMP:17165"/>
        <dbReference type="Rhea" id="RHEA-COMP:17166"/>
        <dbReference type="ChEBI" id="CHEBI:15378"/>
        <dbReference type="ChEBI" id="CHEBI:33019"/>
        <dbReference type="ChEBI" id="CHEBI:37565"/>
        <dbReference type="ChEBI" id="CHEBI:167616"/>
        <dbReference type="ChEBI" id="CHEBI:167617"/>
        <dbReference type="EC" id="2.7.7.50"/>
    </reaction>
    <physiologicalReaction direction="left-to-right" evidence="10">
        <dbReference type="Rhea" id="RHEA:67013"/>
    </physiologicalReaction>
</comment>
<comment type="subcellular location">
    <subcellularLocation>
        <location evidence="1">Nucleus</location>
    </subcellularLocation>
</comment>
<evidence type="ECO:0000256" key="11">
    <source>
        <dbReference type="SAM" id="MobiDB-lite"/>
    </source>
</evidence>
<dbReference type="Proteomes" id="UP001362999">
    <property type="component" value="Unassembled WGS sequence"/>
</dbReference>
<dbReference type="GO" id="GO:0006370">
    <property type="term" value="P:7-methylguanosine mRNA capping"/>
    <property type="evidence" value="ECO:0007669"/>
    <property type="project" value="UniProtKB-KW"/>
</dbReference>
<proteinExistence type="predicted"/>
<evidence type="ECO:0000313" key="15">
    <source>
        <dbReference type="Proteomes" id="UP001362999"/>
    </source>
</evidence>
<dbReference type="Pfam" id="PF03919">
    <property type="entry name" value="mRNA_cap_C"/>
    <property type="match status" value="1"/>
</dbReference>
<dbReference type="Pfam" id="PF01331">
    <property type="entry name" value="mRNA_cap_enzyme"/>
    <property type="match status" value="1"/>
</dbReference>
<protein>
    <recommendedName>
        <fullName evidence="2">mRNA guanylyltransferase</fullName>
        <ecNumber evidence="2">2.7.7.50</ecNumber>
    </recommendedName>
</protein>
<evidence type="ECO:0000256" key="2">
    <source>
        <dbReference type="ARBA" id="ARBA00012475"/>
    </source>
</evidence>
<evidence type="ECO:0000256" key="7">
    <source>
        <dbReference type="ARBA" id="ARBA00023042"/>
    </source>
</evidence>
<dbReference type="CDD" id="cd07895">
    <property type="entry name" value="Adenylation_mRNA_capping"/>
    <property type="match status" value="1"/>
</dbReference>
<feature type="domain" description="mRNA capping enzyme adenylation" evidence="12">
    <location>
        <begin position="50"/>
        <end position="242"/>
    </location>
</feature>
<dbReference type="GO" id="GO:0005634">
    <property type="term" value="C:nucleus"/>
    <property type="evidence" value="ECO:0007669"/>
    <property type="project" value="UniProtKB-SubCell"/>
</dbReference>
<dbReference type="SUPFAM" id="SSF56091">
    <property type="entry name" value="DNA ligase/mRNA capping enzyme, catalytic domain"/>
    <property type="match status" value="1"/>
</dbReference>
<evidence type="ECO:0000256" key="3">
    <source>
        <dbReference type="ARBA" id="ARBA00022664"/>
    </source>
</evidence>
<keyword evidence="8" id="KW-0342">GTP-binding</keyword>